<organism evidence="6 9">
    <name type="scientific">Ectopseudomonas oleovorans</name>
    <name type="common">Pseudomonas oleovorans</name>
    <dbReference type="NCBI Taxonomy" id="301"/>
    <lineage>
        <taxon>Bacteria</taxon>
        <taxon>Pseudomonadati</taxon>
        <taxon>Pseudomonadota</taxon>
        <taxon>Gammaproteobacteria</taxon>
        <taxon>Pseudomonadales</taxon>
        <taxon>Pseudomonadaceae</taxon>
        <taxon>Ectopseudomonas</taxon>
    </lineage>
</organism>
<evidence type="ECO:0000259" key="5">
    <source>
        <dbReference type="PROSITE" id="PS50839"/>
    </source>
</evidence>
<dbReference type="AlphaFoldDB" id="A0A061CYD0"/>
<dbReference type="PROSITE" id="PS50839">
    <property type="entry name" value="CHASE"/>
    <property type="match status" value="1"/>
</dbReference>
<dbReference type="RefSeq" id="WP_004424480.1">
    <property type="nucleotide sequence ID" value="NZ_PTLV01000143.1"/>
</dbReference>
<gene>
    <name evidence="6" type="ORF">NCTC10692_00719</name>
    <name evidence="7" type="ORF">NCTC10860_01215</name>
</gene>
<dbReference type="Pfam" id="PF03924">
    <property type="entry name" value="CHASE"/>
    <property type="match status" value="1"/>
</dbReference>
<comment type="subcellular location">
    <subcellularLocation>
        <location evidence="1">Membrane</location>
    </subcellularLocation>
</comment>
<dbReference type="InterPro" id="IPR006189">
    <property type="entry name" value="CHASE_dom"/>
</dbReference>
<dbReference type="Proteomes" id="UP000255303">
    <property type="component" value="Unassembled WGS sequence"/>
</dbReference>
<evidence type="ECO:0000256" key="1">
    <source>
        <dbReference type="ARBA" id="ARBA00004370"/>
    </source>
</evidence>
<accession>A0A061CYD0</accession>
<dbReference type="EMBL" id="UGUV01000002">
    <property type="protein sequence ID" value="SUD50316.1"/>
    <property type="molecule type" value="Genomic_DNA"/>
</dbReference>
<dbReference type="GO" id="GO:0016301">
    <property type="term" value="F:kinase activity"/>
    <property type="evidence" value="ECO:0007669"/>
    <property type="project" value="UniProtKB-KW"/>
</dbReference>
<reference evidence="8 9" key="1">
    <citation type="submission" date="2018-06" db="EMBL/GenBank/DDBJ databases">
        <authorList>
            <consortium name="Pathogen Informatics"/>
            <person name="Doyle S."/>
        </authorList>
    </citation>
    <scope>NUCLEOTIDE SEQUENCE [LARGE SCALE GENOMIC DNA]</scope>
    <source>
        <strain evidence="6 9">NCTC10692</strain>
        <strain evidence="7 8">NCTC10860</strain>
    </source>
</reference>
<keyword evidence="4" id="KW-0472">Membrane</keyword>
<feature type="domain" description="CHASE" evidence="5">
    <location>
        <begin position="14"/>
        <end position="63"/>
    </location>
</feature>
<name>A0A061CYD0_ECTOL</name>
<dbReference type="Proteomes" id="UP000254084">
    <property type="component" value="Unassembled WGS sequence"/>
</dbReference>
<evidence type="ECO:0000313" key="7">
    <source>
        <dbReference type="EMBL" id="SUD58957.1"/>
    </source>
</evidence>
<evidence type="ECO:0000313" key="9">
    <source>
        <dbReference type="Proteomes" id="UP000255303"/>
    </source>
</evidence>
<evidence type="ECO:0000256" key="3">
    <source>
        <dbReference type="ARBA" id="ARBA00022989"/>
    </source>
</evidence>
<keyword evidence="6" id="KW-0808">Transferase</keyword>
<evidence type="ECO:0000256" key="4">
    <source>
        <dbReference type="ARBA" id="ARBA00023136"/>
    </source>
</evidence>
<keyword evidence="2" id="KW-0812">Transmembrane</keyword>
<keyword evidence="3" id="KW-1133">Transmembrane helix</keyword>
<evidence type="ECO:0000313" key="8">
    <source>
        <dbReference type="Proteomes" id="UP000254084"/>
    </source>
</evidence>
<dbReference type="GO" id="GO:0007165">
    <property type="term" value="P:signal transduction"/>
    <property type="evidence" value="ECO:0007669"/>
    <property type="project" value="UniProtKB-ARBA"/>
</dbReference>
<evidence type="ECO:0000256" key="2">
    <source>
        <dbReference type="ARBA" id="ARBA00022692"/>
    </source>
</evidence>
<dbReference type="GO" id="GO:0016020">
    <property type="term" value="C:membrane"/>
    <property type="evidence" value="ECO:0007669"/>
    <property type="project" value="UniProtKB-SubCell"/>
</dbReference>
<protein>
    <submittedName>
        <fullName evidence="6">Multi-sensor hybrid histidine kinase</fullName>
    </submittedName>
</protein>
<dbReference type="Gene3D" id="3.30.450.350">
    <property type="entry name" value="CHASE domain"/>
    <property type="match status" value="1"/>
</dbReference>
<proteinExistence type="predicted"/>
<accession>A0A379JPQ3</accession>
<keyword evidence="6" id="KW-0418">Kinase</keyword>
<dbReference type="EMBL" id="UGUW01000004">
    <property type="protein sequence ID" value="SUD58957.1"/>
    <property type="molecule type" value="Genomic_DNA"/>
</dbReference>
<dbReference type="InterPro" id="IPR042240">
    <property type="entry name" value="CHASE_sf"/>
</dbReference>
<evidence type="ECO:0000313" key="6">
    <source>
        <dbReference type="EMBL" id="SUD50316.1"/>
    </source>
</evidence>
<sequence>MSTSIIRCFPRGEREYYLPIDYVSPLDWRNRRVLGFDMFSEAIRRQAIERSLESGDASLSGPVASRHRER</sequence>